<evidence type="ECO:0000313" key="2">
    <source>
        <dbReference type="EMBL" id="GMN56207.1"/>
    </source>
</evidence>
<dbReference type="EMBL" id="BTGU01000062">
    <property type="protein sequence ID" value="GMN56207.1"/>
    <property type="molecule type" value="Genomic_DNA"/>
</dbReference>
<dbReference type="Proteomes" id="UP001187192">
    <property type="component" value="Unassembled WGS sequence"/>
</dbReference>
<gene>
    <name evidence="2" type="ORF">TIFTF001_025325</name>
</gene>
<keyword evidence="1" id="KW-1133">Transmembrane helix</keyword>
<dbReference type="PANTHER" id="PTHR31170">
    <property type="entry name" value="BNAC04G53230D PROTEIN"/>
    <property type="match status" value="1"/>
</dbReference>
<organism evidence="2 3">
    <name type="scientific">Ficus carica</name>
    <name type="common">Common fig</name>
    <dbReference type="NCBI Taxonomy" id="3494"/>
    <lineage>
        <taxon>Eukaryota</taxon>
        <taxon>Viridiplantae</taxon>
        <taxon>Streptophyta</taxon>
        <taxon>Embryophyta</taxon>
        <taxon>Tracheophyta</taxon>
        <taxon>Spermatophyta</taxon>
        <taxon>Magnoliopsida</taxon>
        <taxon>eudicotyledons</taxon>
        <taxon>Gunneridae</taxon>
        <taxon>Pentapetalae</taxon>
        <taxon>rosids</taxon>
        <taxon>fabids</taxon>
        <taxon>Rosales</taxon>
        <taxon>Moraceae</taxon>
        <taxon>Ficeae</taxon>
        <taxon>Ficus</taxon>
    </lineage>
</organism>
<feature type="transmembrane region" description="Helical" evidence="1">
    <location>
        <begin position="421"/>
        <end position="442"/>
    </location>
</feature>
<dbReference type="PANTHER" id="PTHR31170:SF9">
    <property type="entry name" value="PROTEIN, PUTATIVE (DUF247)-RELATED"/>
    <property type="match status" value="1"/>
</dbReference>
<reference evidence="2" key="1">
    <citation type="submission" date="2023-07" db="EMBL/GenBank/DDBJ databases">
        <title>draft genome sequence of fig (Ficus carica).</title>
        <authorList>
            <person name="Takahashi T."/>
            <person name="Nishimura K."/>
        </authorList>
    </citation>
    <scope>NUCLEOTIDE SEQUENCE</scope>
</reference>
<keyword evidence="3" id="KW-1185">Reference proteome</keyword>
<evidence type="ECO:0000313" key="3">
    <source>
        <dbReference type="Proteomes" id="UP001187192"/>
    </source>
</evidence>
<dbReference type="Pfam" id="PF03140">
    <property type="entry name" value="DUF247"/>
    <property type="match status" value="1"/>
</dbReference>
<protein>
    <submittedName>
        <fullName evidence="2">Uncharacterized protein</fullName>
    </submittedName>
</protein>
<accession>A0AA88AMS4</accession>
<proteinExistence type="predicted"/>
<comment type="caution">
    <text evidence="2">The sequence shown here is derived from an EMBL/GenBank/DDBJ whole genome shotgun (WGS) entry which is preliminary data.</text>
</comment>
<dbReference type="InterPro" id="IPR004158">
    <property type="entry name" value="DUF247_pln"/>
</dbReference>
<name>A0AA88AMS4_FICCA</name>
<dbReference type="AlphaFoldDB" id="A0AA88AMS4"/>
<evidence type="ECO:0000256" key="1">
    <source>
        <dbReference type="SAM" id="Phobius"/>
    </source>
</evidence>
<keyword evidence="1" id="KW-0812">Transmembrane</keyword>
<keyword evidence="1" id="KW-0472">Membrane</keyword>
<sequence>MDGLIDKREVIIDIPEDLEFKQWSRCWIHRIPRNLRKVNEDSYTPQLISIGPFHHGKPEFKAMDSHKDKYKEELFKRIPGGESSKRDEIEKRIKNFISESAEDIRGRYAGTIDLQDPLFEEMILRDACFILEIFQRNDFLEESMTDYILSTPWLRKAVKLDLLLLENQLPFDVLQQLYDHFRTYLPAAKAPHSSVAHRMHPFLRLTCSFFKDHILTQSDWEKFADIVEVKHFTNLLREFWLPKKFMKKKFGQEDMGDKRYLYSATKLDKAGVTFERADKGTSLTDVKIFKAPILKFVPAINCMQLRLPELKLECDTECLLRNVMALEQCLYPKEDYICGYIALMDQLINTSEDVEFLVERKILTNLLGSNKEAARLFNGLCCKIPREKSFYAHYYSELNTFYENRWNVTRATLKKVYFKDLWTGSSTIVGLFVLLFTVTATTRNVYLR</sequence>